<name>A0A6N7BZG5_9GAMM</name>
<sequence>MIGIVSTMLLLSYRSSCLLMPFAQRIALLIPILLIQVIANK</sequence>
<keyword evidence="2" id="KW-1185">Reference proteome</keyword>
<reference evidence="1 2" key="1">
    <citation type="submission" date="2019-09" db="EMBL/GenBank/DDBJ databases">
        <title>Draft genome sequence of Psychrobacter nivimaris LAMA 639, in search for biotechnological relevant genes.</title>
        <authorList>
            <person name="Lima A.O.S."/>
            <person name="Staloch B.E.K."/>
            <person name="Freitas R.C."/>
            <person name="Niero H."/>
            <person name="Silva M.A.C."/>
        </authorList>
    </citation>
    <scope>NUCLEOTIDE SEQUENCE [LARGE SCALE GENOMIC DNA]</scope>
    <source>
        <strain evidence="1 2">LAMA 639</strain>
    </source>
</reference>
<dbReference type="EMBL" id="VZIZ01000031">
    <property type="protein sequence ID" value="KAF0567907.1"/>
    <property type="molecule type" value="Genomic_DNA"/>
</dbReference>
<gene>
    <name evidence="1" type="ORF">FQV37_1672</name>
</gene>
<dbReference type="AlphaFoldDB" id="A0A6N7BZG5"/>
<proteinExistence type="predicted"/>
<evidence type="ECO:0000313" key="1">
    <source>
        <dbReference type="EMBL" id="KAF0567907.1"/>
    </source>
</evidence>
<accession>A0A6N7BZG5</accession>
<dbReference type="Proteomes" id="UP000471465">
    <property type="component" value="Unassembled WGS sequence"/>
</dbReference>
<evidence type="ECO:0000313" key="2">
    <source>
        <dbReference type="Proteomes" id="UP000471465"/>
    </source>
</evidence>
<organism evidence="1 2">
    <name type="scientific">Psychrobacter nivimaris</name>
    <dbReference type="NCBI Taxonomy" id="281738"/>
    <lineage>
        <taxon>Bacteria</taxon>
        <taxon>Pseudomonadati</taxon>
        <taxon>Pseudomonadota</taxon>
        <taxon>Gammaproteobacteria</taxon>
        <taxon>Moraxellales</taxon>
        <taxon>Moraxellaceae</taxon>
        <taxon>Psychrobacter</taxon>
    </lineage>
</organism>
<comment type="caution">
    <text evidence="1">The sequence shown here is derived from an EMBL/GenBank/DDBJ whole genome shotgun (WGS) entry which is preliminary data.</text>
</comment>
<protein>
    <submittedName>
        <fullName evidence="1">Uncharacterized protein</fullName>
    </submittedName>
</protein>